<feature type="compositionally biased region" description="Low complexity" evidence="8">
    <location>
        <begin position="15"/>
        <end position="24"/>
    </location>
</feature>
<dbReference type="Pfam" id="PF02836">
    <property type="entry name" value="Glyco_hydro_2_C"/>
    <property type="match status" value="1"/>
</dbReference>
<dbReference type="SUPFAM" id="SSF49785">
    <property type="entry name" value="Galactose-binding domain-like"/>
    <property type="match status" value="1"/>
</dbReference>
<comment type="catalytic activity">
    <reaction evidence="1">
        <text>Hydrolysis of terminal non-reducing beta-D-galactose residues in beta-D-galactosides.</text>
        <dbReference type="EC" id="3.2.1.23"/>
    </reaction>
</comment>
<dbReference type="PRINTS" id="PR00132">
    <property type="entry name" value="GLHYDRLASE2"/>
</dbReference>
<dbReference type="Pfam" id="PF16353">
    <property type="entry name" value="LacZ_4"/>
    <property type="match status" value="1"/>
</dbReference>
<evidence type="ECO:0000256" key="4">
    <source>
        <dbReference type="ARBA" id="ARBA00013303"/>
    </source>
</evidence>
<dbReference type="GO" id="GO:0016787">
    <property type="term" value="F:hydrolase activity"/>
    <property type="evidence" value="ECO:0007669"/>
    <property type="project" value="UniProtKB-KW"/>
</dbReference>
<dbReference type="SUPFAM" id="SSF51445">
    <property type="entry name" value="(Trans)glycosidases"/>
    <property type="match status" value="1"/>
</dbReference>
<dbReference type="Gene3D" id="2.70.98.10">
    <property type="match status" value="1"/>
</dbReference>
<dbReference type="PANTHER" id="PTHR46323:SF2">
    <property type="entry name" value="BETA-GALACTOSIDASE"/>
    <property type="match status" value="1"/>
</dbReference>
<dbReference type="PANTHER" id="PTHR46323">
    <property type="entry name" value="BETA-GALACTOSIDASE"/>
    <property type="match status" value="1"/>
</dbReference>
<organism evidence="10 11">
    <name type="scientific">Streptacidiphilus alkalitolerans</name>
    <dbReference type="NCBI Taxonomy" id="3342712"/>
    <lineage>
        <taxon>Bacteria</taxon>
        <taxon>Bacillati</taxon>
        <taxon>Actinomycetota</taxon>
        <taxon>Actinomycetes</taxon>
        <taxon>Kitasatosporales</taxon>
        <taxon>Streptomycetaceae</taxon>
        <taxon>Streptacidiphilus</taxon>
    </lineage>
</organism>
<dbReference type="SUPFAM" id="SSF74650">
    <property type="entry name" value="Galactose mutarotase-like"/>
    <property type="match status" value="1"/>
</dbReference>
<dbReference type="InterPro" id="IPR023230">
    <property type="entry name" value="Glyco_hydro_2_CS"/>
</dbReference>
<evidence type="ECO:0000313" key="11">
    <source>
        <dbReference type="Proteomes" id="UP001592530"/>
    </source>
</evidence>
<accession>A0ABV6WVV0</accession>
<dbReference type="InterPro" id="IPR032312">
    <property type="entry name" value="LacZ_4"/>
</dbReference>
<dbReference type="EC" id="3.2.1.23" evidence="3"/>
<evidence type="ECO:0000256" key="8">
    <source>
        <dbReference type="SAM" id="MobiDB-lite"/>
    </source>
</evidence>
<dbReference type="PROSITE" id="PS00608">
    <property type="entry name" value="GLYCOSYL_HYDROL_F2_2"/>
    <property type="match status" value="1"/>
</dbReference>
<dbReference type="SUPFAM" id="SSF49303">
    <property type="entry name" value="beta-Galactosidase/glucuronidase domain"/>
    <property type="match status" value="2"/>
</dbReference>
<dbReference type="InterPro" id="IPR006104">
    <property type="entry name" value="Glyco_hydro_2_N"/>
</dbReference>
<sequence length="958" mass="104815">MPAVPADPGTYYEDPAPGAGAVAPRAVAPSTAPALPLDGDWRFRLSPTAAGGGDGFERPDYDDSGWGLLPVPGHWQLHGHGSPAYTNVRYPFPVDPPHVPDENPTGEYRRVFDLPQDWPGGPDGGRTLLRFDGVDSCFRVWLNGTPLGHATGSRLAHEFEAGALLLPGRNTLAVRVHQWSAGSYLEDQDMWWLSGIFRGVTLLHRPEPALDDFFVHAGYDHTTGAGTLAVDTAGPARLSVPELGLHQVDPAGPHLLPAVEPWSAEQPRLYAATLSAGEETLQLRIGFRSIAIEDGVLRVNGRRILFRGVNRHEWHPEQGRAVDRATMLADVLLMKQHHINAVRTSHYPPHADFLDLCDEYGLWVVDECDLETHGFEPVGWRRNPADDPQWLDACLDRMRRTVERDKNHPAVLLWSLGNESGHGANLEAMAAWCHDRDPERPVHYEGDWDSRYVDVYSRMYASHAEVEAIGRRAEDPAGTPEADAHRRTLPFLLCEYAHAMGNGPGGLTEYQQLFERYERLQGGFVWEWIDHGIPRHGADGSLDYAYGGDFGEPLHDGNFIADGLLFPDRTPSPGLVEYAAVIAPVRIGAADDGLRISNLYDVSALDHLEFRWVLEQEGLPVAEGRIDLPAVPAGTSVDLPLPELPATDGESWLTVRALLAEERPWAPAGHEVGRGQLPITPAAPRRAVATAGGGSAEDLPARIRALFLDGPRLDVWRAPTDNDHGGGNRSLVHRWRALGLDRMRHRTVSRTVGPGSLLVRTRVAPAATDLALLADYRWSEEAGRLRLDLRVEPEGDWSGVPLPRLGLRLALPAAVQRVDWFGLGPGESYPDSSRAAGVGRFGSTVDALQTPYVMPQENGNRSGTRWAEFTGADGAGLRVEGAPWFAFTARRWTAEDLDAARHTSELTPGDRVVLTLDHGQQGLGTASCGPGALPQHQLTAAPVEFTLLFSTPRNRDGR</sequence>
<dbReference type="InterPro" id="IPR023232">
    <property type="entry name" value="Glyco_hydro_2_AS"/>
</dbReference>
<evidence type="ECO:0000256" key="7">
    <source>
        <dbReference type="ARBA" id="ARBA00032230"/>
    </source>
</evidence>
<evidence type="ECO:0000256" key="6">
    <source>
        <dbReference type="ARBA" id="ARBA00023295"/>
    </source>
</evidence>
<dbReference type="Proteomes" id="UP001592530">
    <property type="component" value="Unassembled WGS sequence"/>
</dbReference>
<dbReference type="SMART" id="SM01038">
    <property type="entry name" value="Bgal_small_N"/>
    <property type="match status" value="1"/>
</dbReference>
<keyword evidence="6" id="KW-0326">Glycosidase</keyword>
<feature type="domain" description="Beta galactosidase small chain/" evidence="9">
    <location>
        <begin position="688"/>
        <end position="950"/>
    </location>
</feature>
<dbReference type="InterPro" id="IPR004199">
    <property type="entry name" value="B-gal_small/dom_5"/>
</dbReference>
<dbReference type="InterPro" id="IPR050347">
    <property type="entry name" value="Bact_Beta-galactosidase"/>
</dbReference>
<dbReference type="Pfam" id="PF02929">
    <property type="entry name" value="Bgal_small_N"/>
    <property type="match status" value="1"/>
</dbReference>
<dbReference type="InterPro" id="IPR014718">
    <property type="entry name" value="GH-type_carb-bd"/>
</dbReference>
<dbReference type="PROSITE" id="PS00719">
    <property type="entry name" value="GLYCOSYL_HYDROL_F2_1"/>
    <property type="match status" value="1"/>
</dbReference>
<comment type="caution">
    <text evidence="10">The sequence shown here is derived from an EMBL/GenBank/DDBJ whole genome shotgun (WGS) entry which is preliminary data.</text>
</comment>
<dbReference type="InterPro" id="IPR013783">
    <property type="entry name" value="Ig-like_fold"/>
</dbReference>
<keyword evidence="5 10" id="KW-0378">Hydrolase</keyword>
<evidence type="ECO:0000256" key="5">
    <source>
        <dbReference type="ARBA" id="ARBA00022801"/>
    </source>
</evidence>
<dbReference type="InterPro" id="IPR011013">
    <property type="entry name" value="Gal_mutarotase_sf_dom"/>
</dbReference>
<feature type="region of interest" description="Disordered" evidence="8">
    <location>
        <begin position="1"/>
        <end position="24"/>
    </location>
</feature>
<evidence type="ECO:0000259" key="9">
    <source>
        <dbReference type="SMART" id="SM01038"/>
    </source>
</evidence>
<evidence type="ECO:0000256" key="1">
    <source>
        <dbReference type="ARBA" id="ARBA00001412"/>
    </source>
</evidence>
<dbReference type="InterPro" id="IPR036156">
    <property type="entry name" value="Beta-gal/glucu_dom_sf"/>
</dbReference>
<dbReference type="RefSeq" id="WP_380549446.1">
    <property type="nucleotide sequence ID" value="NZ_JBHEZY010000002.1"/>
</dbReference>
<dbReference type="InterPro" id="IPR006101">
    <property type="entry name" value="Glyco_hydro_2"/>
</dbReference>
<dbReference type="EMBL" id="JBHEZY010000002">
    <property type="protein sequence ID" value="MFC1430180.1"/>
    <property type="molecule type" value="Genomic_DNA"/>
</dbReference>
<evidence type="ECO:0000256" key="3">
    <source>
        <dbReference type="ARBA" id="ARBA00012756"/>
    </source>
</evidence>
<evidence type="ECO:0000313" key="10">
    <source>
        <dbReference type="EMBL" id="MFC1430180.1"/>
    </source>
</evidence>
<dbReference type="InterPro" id="IPR017853">
    <property type="entry name" value="GH"/>
</dbReference>
<gene>
    <name evidence="10" type="ORF">ACEZDB_05835</name>
</gene>
<evidence type="ECO:0000256" key="2">
    <source>
        <dbReference type="ARBA" id="ARBA00007401"/>
    </source>
</evidence>
<dbReference type="InterPro" id="IPR008979">
    <property type="entry name" value="Galactose-bd-like_sf"/>
</dbReference>
<dbReference type="Gene3D" id="2.60.40.10">
    <property type="entry name" value="Immunoglobulins"/>
    <property type="match status" value="2"/>
</dbReference>
<dbReference type="Gene3D" id="2.60.120.260">
    <property type="entry name" value="Galactose-binding domain-like"/>
    <property type="match status" value="1"/>
</dbReference>
<comment type="similarity">
    <text evidence="2">Belongs to the glycosyl hydrolase 2 family.</text>
</comment>
<name>A0ABV6WVV0_9ACTN</name>
<dbReference type="Pfam" id="PF02837">
    <property type="entry name" value="Glyco_hydro_2_N"/>
    <property type="match status" value="1"/>
</dbReference>
<reference evidence="10 11" key="1">
    <citation type="submission" date="2024-09" db="EMBL/GenBank/DDBJ databases">
        <authorList>
            <person name="Lee S.D."/>
        </authorList>
    </citation>
    <scope>NUCLEOTIDE SEQUENCE [LARGE SCALE GENOMIC DNA]</scope>
    <source>
        <strain evidence="10 11">N1-3</strain>
    </source>
</reference>
<protein>
    <recommendedName>
        <fullName evidence="4">Beta-galactosidase</fullName>
        <ecNumber evidence="3">3.2.1.23</ecNumber>
    </recommendedName>
    <alternativeName>
        <fullName evidence="7">Lactase</fullName>
    </alternativeName>
</protein>
<dbReference type="Gene3D" id="3.20.20.80">
    <property type="entry name" value="Glycosidases"/>
    <property type="match status" value="1"/>
</dbReference>
<dbReference type="InterPro" id="IPR006103">
    <property type="entry name" value="Glyco_hydro_2_cat"/>
</dbReference>
<proteinExistence type="inferred from homology"/>